<reference evidence="4" key="3">
    <citation type="submission" date="2022-08" db="EMBL/GenBank/DDBJ databases">
        <title>Genome Sequencing of Bacteroides fragilis Group Isolates with Nanopore Technology.</title>
        <authorList>
            <person name="Tisza M.J."/>
            <person name="Smith D."/>
            <person name="Dekker J.P."/>
        </authorList>
    </citation>
    <scope>NUCLEOTIDE SEQUENCE</scope>
    <source>
        <strain evidence="4">BFG-70</strain>
    </source>
</reference>
<organism evidence="3 6">
    <name type="scientific">Bacteroides fragilis</name>
    <dbReference type="NCBI Taxonomy" id="817"/>
    <lineage>
        <taxon>Bacteria</taxon>
        <taxon>Pseudomonadati</taxon>
        <taxon>Bacteroidota</taxon>
        <taxon>Bacteroidia</taxon>
        <taxon>Bacteroidales</taxon>
        <taxon>Bacteroidaceae</taxon>
        <taxon>Bacteroides</taxon>
    </lineage>
</organism>
<evidence type="ECO:0000313" key="6">
    <source>
        <dbReference type="Proteomes" id="UP000319026"/>
    </source>
</evidence>
<evidence type="ECO:0000313" key="2">
    <source>
        <dbReference type="EMBL" id="TWV41009.1"/>
    </source>
</evidence>
<dbReference type="Proteomes" id="UP001060330">
    <property type="component" value="Chromosome"/>
</dbReference>
<dbReference type="EMBL" id="CP103216">
    <property type="protein sequence ID" value="UVR54885.1"/>
    <property type="molecule type" value="Genomic_DNA"/>
</dbReference>
<proteinExistence type="predicted"/>
<keyword evidence="1" id="KW-0812">Transmembrane</keyword>
<evidence type="ECO:0000313" key="3">
    <source>
        <dbReference type="EMBL" id="TWV48379.1"/>
    </source>
</evidence>
<feature type="transmembrane region" description="Helical" evidence="1">
    <location>
        <begin position="38"/>
        <end position="62"/>
    </location>
</feature>
<reference evidence="3 6" key="1">
    <citation type="submission" date="2019-07" db="EMBL/GenBank/DDBJ databases">
        <title>Genome Sequencing of Bacteroides fragilis.</title>
        <authorList>
            <person name="Pinto K.M."/>
            <person name="Ruoff K.L."/>
            <person name="Price C.E."/>
            <person name="Valls R.A."/>
            <person name="O'Toole G.A."/>
        </authorList>
    </citation>
    <scope>NUCLEOTIDE SEQUENCE [LARGE SCALE GENOMIC DNA]</scope>
    <source>
        <strain evidence="3 6">AD135F_3B</strain>
    </source>
</reference>
<protein>
    <recommendedName>
        <fullName evidence="7">Transmembrane protein</fullName>
    </recommendedName>
</protein>
<dbReference type="Proteomes" id="UP000319026">
    <property type="component" value="Unassembled WGS sequence"/>
</dbReference>
<dbReference type="EMBL" id="VOHV01000005">
    <property type="protein sequence ID" value="TWV41009.1"/>
    <property type="molecule type" value="Genomic_DNA"/>
</dbReference>
<evidence type="ECO:0000313" key="5">
    <source>
        <dbReference type="Proteomes" id="UP000315444"/>
    </source>
</evidence>
<keyword evidence="1" id="KW-0472">Membrane</keyword>
<sequence>MKSHKEYKNEYQHWLDEIQALNKAVQHDAKKWKIVGCFFALCASLSFCGSFFAACFICEIATITNLTLSVGVTILGFCFWLVLIFYKVAPKVFPKIPLINNDEFGHYGCFDFRDEWVYKYIDVFKQFDEKRIVIDASNHDKVGVFLTCLLAFVLLALLEMFPFRDGNNNFVDNFLIVYAYTIVLILGIPMLLSPRRTIVFDREKKTITIPRRWLIHKEETIPFQKAVISFGQDALRGIDGVVIANYQHLVGEVSLQFAGRTNGYCFARLIQAYMTEEDLSNYPEFETFRQIQEEININRL</sequence>
<gene>
    <name evidence="3" type="ORF">FSA03_13335</name>
    <name evidence="2" type="ORF">FSA06_12690</name>
    <name evidence="4" type="ORF">NXX45_14170</name>
</gene>
<feature type="transmembrane region" description="Helical" evidence="1">
    <location>
        <begin position="142"/>
        <end position="163"/>
    </location>
</feature>
<dbReference type="RefSeq" id="WP_008659820.1">
    <property type="nucleotide sequence ID" value="NZ_CABKOU010000002.1"/>
</dbReference>
<accession>A0A5C6HFZ9</accession>
<name>A0A5C6HFZ9_BACFG</name>
<dbReference type="AlphaFoldDB" id="A0A5C6HFZ9"/>
<evidence type="ECO:0000313" key="4">
    <source>
        <dbReference type="EMBL" id="UVR54885.1"/>
    </source>
</evidence>
<evidence type="ECO:0000256" key="1">
    <source>
        <dbReference type="SAM" id="Phobius"/>
    </source>
</evidence>
<dbReference type="EMBL" id="VOHT01000005">
    <property type="protein sequence ID" value="TWV48379.1"/>
    <property type="molecule type" value="Genomic_DNA"/>
</dbReference>
<keyword evidence="1" id="KW-1133">Transmembrane helix</keyword>
<evidence type="ECO:0008006" key="7">
    <source>
        <dbReference type="Google" id="ProtNLM"/>
    </source>
</evidence>
<feature type="transmembrane region" description="Helical" evidence="1">
    <location>
        <begin position="68"/>
        <end position="86"/>
    </location>
</feature>
<dbReference type="Proteomes" id="UP000315444">
    <property type="component" value="Unassembled WGS sequence"/>
</dbReference>
<feature type="transmembrane region" description="Helical" evidence="1">
    <location>
        <begin position="175"/>
        <end position="192"/>
    </location>
</feature>
<reference evidence="2 5" key="2">
    <citation type="submission" date="2019-07" db="EMBL/GenBank/DDBJ databases">
        <title>Genome sequencing of Bacteroides fragilis.</title>
        <authorList>
            <person name="Galasyn E.V."/>
            <person name="Ruoff K.L."/>
            <person name="Price C.E."/>
            <person name="Valls R.A."/>
            <person name="O'Toole G.A."/>
        </authorList>
    </citation>
    <scope>NUCLEOTIDE SEQUENCE [LARGE SCALE GENOMIC DNA]</scope>
    <source>
        <strain evidence="2 5">AD135F_1B</strain>
    </source>
</reference>